<dbReference type="AlphaFoldDB" id="A0A2H3D2H9"/>
<organism evidence="1 2">
    <name type="scientific">Armillaria gallica</name>
    <name type="common">Bulbous honey fungus</name>
    <name type="synonym">Armillaria bulbosa</name>
    <dbReference type="NCBI Taxonomy" id="47427"/>
    <lineage>
        <taxon>Eukaryota</taxon>
        <taxon>Fungi</taxon>
        <taxon>Dikarya</taxon>
        <taxon>Basidiomycota</taxon>
        <taxon>Agaricomycotina</taxon>
        <taxon>Agaricomycetes</taxon>
        <taxon>Agaricomycetidae</taxon>
        <taxon>Agaricales</taxon>
        <taxon>Marasmiineae</taxon>
        <taxon>Physalacriaceae</taxon>
        <taxon>Armillaria</taxon>
    </lineage>
</organism>
<proteinExistence type="predicted"/>
<evidence type="ECO:0000313" key="2">
    <source>
        <dbReference type="Proteomes" id="UP000217790"/>
    </source>
</evidence>
<sequence length="52" mass="5538">RNPSISCMCAQFEDSTGNLSDHIKACAPTPASNQSIIADYANGHSYSAAHFH</sequence>
<dbReference type="EMBL" id="KZ293668">
    <property type="protein sequence ID" value="PBK89465.1"/>
    <property type="molecule type" value="Genomic_DNA"/>
</dbReference>
<reference evidence="2" key="1">
    <citation type="journal article" date="2017" name="Nat. Ecol. Evol.">
        <title>Genome expansion and lineage-specific genetic innovations in the forest pathogenic fungi Armillaria.</title>
        <authorList>
            <person name="Sipos G."/>
            <person name="Prasanna A.N."/>
            <person name="Walter M.C."/>
            <person name="O'Connor E."/>
            <person name="Balint B."/>
            <person name="Krizsan K."/>
            <person name="Kiss B."/>
            <person name="Hess J."/>
            <person name="Varga T."/>
            <person name="Slot J."/>
            <person name="Riley R."/>
            <person name="Boka B."/>
            <person name="Rigling D."/>
            <person name="Barry K."/>
            <person name="Lee J."/>
            <person name="Mihaltcheva S."/>
            <person name="LaButti K."/>
            <person name="Lipzen A."/>
            <person name="Waldron R."/>
            <person name="Moloney N.M."/>
            <person name="Sperisen C."/>
            <person name="Kredics L."/>
            <person name="Vagvoelgyi C."/>
            <person name="Patrignani A."/>
            <person name="Fitzpatrick D."/>
            <person name="Nagy I."/>
            <person name="Doyle S."/>
            <person name="Anderson J.B."/>
            <person name="Grigoriev I.V."/>
            <person name="Gueldener U."/>
            <person name="Muensterkoetter M."/>
            <person name="Nagy L.G."/>
        </authorList>
    </citation>
    <scope>NUCLEOTIDE SEQUENCE [LARGE SCALE GENOMIC DNA]</scope>
    <source>
        <strain evidence="2">Ar21-2</strain>
    </source>
</reference>
<name>A0A2H3D2H9_ARMGA</name>
<gene>
    <name evidence="1" type="ORF">ARMGADRAFT_888613</name>
</gene>
<accession>A0A2H3D2H9</accession>
<feature type="non-terminal residue" evidence="1">
    <location>
        <position position="1"/>
    </location>
</feature>
<keyword evidence="2" id="KW-1185">Reference proteome</keyword>
<dbReference type="OrthoDB" id="3247971at2759"/>
<protein>
    <submittedName>
        <fullName evidence="1">Uncharacterized protein</fullName>
    </submittedName>
</protein>
<dbReference type="InParanoid" id="A0A2H3D2H9"/>
<dbReference type="Proteomes" id="UP000217790">
    <property type="component" value="Unassembled WGS sequence"/>
</dbReference>
<feature type="non-terminal residue" evidence="1">
    <location>
        <position position="52"/>
    </location>
</feature>
<evidence type="ECO:0000313" key="1">
    <source>
        <dbReference type="EMBL" id="PBK89465.1"/>
    </source>
</evidence>